<keyword evidence="1" id="KW-0472">Membrane</keyword>
<gene>
    <name evidence="2" type="ORF">Mal15_04000</name>
</gene>
<reference evidence="2 3" key="1">
    <citation type="submission" date="2019-02" db="EMBL/GenBank/DDBJ databases">
        <title>Planctomycetal bacteria perform biofilm scaping via a novel small molecule.</title>
        <authorList>
            <person name="Jeske O."/>
            <person name="Boedeker C."/>
            <person name="Wiegand S."/>
            <person name="Breitling P."/>
            <person name="Kallscheuer N."/>
            <person name="Jogler M."/>
            <person name="Rohde M."/>
            <person name="Petersen J."/>
            <person name="Medema M.H."/>
            <person name="Surup F."/>
            <person name="Jogler C."/>
        </authorList>
    </citation>
    <scope>NUCLEOTIDE SEQUENCE [LARGE SCALE GENOMIC DNA]</scope>
    <source>
        <strain evidence="2 3">Mal15</strain>
    </source>
</reference>
<proteinExistence type="predicted"/>
<dbReference type="KEGG" id="smam:Mal15_04000"/>
<keyword evidence="1" id="KW-1133">Transmembrane helix</keyword>
<protein>
    <submittedName>
        <fullName evidence="2">Uncharacterized protein</fullName>
    </submittedName>
</protein>
<dbReference type="RefSeq" id="WP_261344583.1">
    <property type="nucleotide sequence ID" value="NZ_CP036264.1"/>
</dbReference>
<accession>A0A5B9M6T2</accession>
<organism evidence="2 3">
    <name type="scientific">Stieleria maiorica</name>
    <dbReference type="NCBI Taxonomy" id="2795974"/>
    <lineage>
        <taxon>Bacteria</taxon>
        <taxon>Pseudomonadati</taxon>
        <taxon>Planctomycetota</taxon>
        <taxon>Planctomycetia</taxon>
        <taxon>Pirellulales</taxon>
        <taxon>Pirellulaceae</taxon>
        <taxon>Stieleria</taxon>
    </lineage>
</organism>
<name>A0A5B9M6T2_9BACT</name>
<evidence type="ECO:0000313" key="3">
    <source>
        <dbReference type="Proteomes" id="UP000321353"/>
    </source>
</evidence>
<sequence>MNTYGWIVMTASVGSVVTLLTYCLYRVLTMPPVPDDDPET</sequence>
<feature type="transmembrane region" description="Helical" evidence="1">
    <location>
        <begin position="6"/>
        <end position="25"/>
    </location>
</feature>
<keyword evidence="1" id="KW-0812">Transmembrane</keyword>
<evidence type="ECO:0000313" key="2">
    <source>
        <dbReference type="EMBL" id="QEF96373.1"/>
    </source>
</evidence>
<evidence type="ECO:0000256" key="1">
    <source>
        <dbReference type="SAM" id="Phobius"/>
    </source>
</evidence>
<dbReference type="AlphaFoldDB" id="A0A5B9M6T2"/>
<keyword evidence="3" id="KW-1185">Reference proteome</keyword>
<dbReference type="Proteomes" id="UP000321353">
    <property type="component" value="Chromosome"/>
</dbReference>
<dbReference type="EMBL" id="CP036264">
    <property type="protein sequence ID" value="QEF96373.1"/>
    <property type="molecule type" value="Genomic_DNA"/>
</dbReference>